<feature type="domain" description="Fido" evidence="1">
    <location>
        <begin position="79"/>
        <end position="207"/>
    </location>
</feature>
<dbReference type="PANTHER" id="PTHR13504:SF38">
    <property type="entry name" value="FIDO DOMAIN-CONTAINING PROTEIN"/>
    <property type="match status" value="1"/>
</dbReference>
<sequence>MFKDKYNLTLEQNIFLAKKLIVENIYNSARLEGCNVTFSDTKTILDGISVANLKMSDIEVILNLRDAWKYLIDNIEKAFNLGFICKINHFVSRNESLEWGVLRNGNVSISGVDYVPTIPNKENVIDKILNIESVTERAIRYFLWGMRSQLFWDGNKRTSTLCANKILISEGKGILSIPEKHIKEFNVRLSEFYNTNDYSKIDKFIYDNCIHGLVLQKEKIKENEEEFEI</sequence>
<dbReference type="PANTHER" id="PTHR13504">
    <property type="entry name" value="FIDO DOMAIN-CONTAINING PROTEIN DDB_G0283145"/>
    <property type="match status" value="1"/>
</dbReference>
<dbReference type="Proteomes" id="UP001142078">
    <property type="component" value="Unassembled WGS sequence"/>
</dbReference>
<dbReference type="InterPro" id="IPR040198">
    <property type="entry name" value="Fido_containing"/>
</dbReference>
<keyword evidence="3" id="KW-1185">Reference proteome</keyword>
<dbReference type="InterPro" id="IPR036597">
    <property type="entry name" value="Fido-like_dom_sf"/>
</dbReference>
<name>A0A9X2MIU1_9FIRM</name>
<dbReference type="Gene3D" id="1.10.3290.10">
    <property type="entry name" value="Fido-like domain"/>
    <property type="match status" value="1"/>
</dbReference>
<evidence type="ECO:0000259" key="1">
    <source>
        <dbReference type="PROSITE" id="PS51459"/>
    </source>
</evidence>
<reference evidence="2" key="1">
    <citation type="submission" date="2022-07" db="EMBL/GenBank/DDBJ databases">
        <title>Enhanced cultured diversity of the mouse gut microbiota enables custom-made synthetic communities.</title>
        <authorList>
            <person name="Afrizal A."/>
        </authorList>
    </citation>
    <scope>NUCLEOTIDE SEQUENCE</scope>
    <source>
        <strain evidence="2">DSM 29482</strain>
    </source>
</reference>
<gene>
    <name evidence="2" type="ORF">NSA23_11915</name>
</gene>
<organism evidence="2 3">
    <name type="scientific">Anaerosalibacter massiliensis</name>
    <dbReference type="NCBI Taxonomy" id="1347392"/>
    <lineage>
        <taxon>Bacteria</taxon>
        <taxon>Bacillati</taxon>
        <taxon>Bacillota</taxon>
        <taxon>Tissierellia</taxon>
        <taxon>Tissierellales</taxon>
        <taxon>Sporanaerobacteraceae</taxon>
        <taxon>Anaerosalibacter</taxon>
    </lineage>
</organism>
<dbReference type="InterPro" id="IPR003812">
    <property type="entry name" value="Fido"/>
</dbReference>
<dbReference type="PROSITE" id="PS51459">
    <property type="entry name" value="FIDO"/>
    <property type="match status" value="1"/>
</dbReference>
<dbReference type="SUPFAM" id="SSF140931">
    <property type="entry name" value="Fic-like"/>
    <property type="match status" value="1"/>
</dbReference>
<dbReference type="OrthoDB" id="9807853at2"/>
<protein>
    <recommendedName>
        <fullName evidence="1">Fido domain-containing protein</fullName>
    </recommendedName>
</protein>
<evidence type="ECO:0000313" key="2">
    <source>
        <dbReference type="EMBL" id="MCR2044810.1"/>
    </source>
</evidence>
<dbReference type="EMBL" id="JANJZL010000009">
    <property type="protein sequence ID" value="MCR2044810.1"/>
    <property type="molecule type" value="Genomic_DNA"/>
</dbReference>
<proteinExistence type="predicted"/>
<dbReference type="AlphaFoldDB" id="A0A9X2MIU1"/>
<comment type="caution">
    <text evidence="2">The sequence shown here is derived from an EMBL/GenBank/DDBJ whole genome shotgun (WGS) entry which is preliminary data.</text>
</comment>
<accession>A0A9X2MIU1</accession>
<evidence type="ECO:0000313" key="3">
    <source>
        <dbReference type="Proteomes" id="UP001142078"/>
    </source>
</evidence>
<dbReference type="RefSeq" id="WP_042678932.1">
    <property type="nucleotide sequence ID" value="NZ_CABKTM010000008.1"/>
</dbReference>